<keyword evidence="2" id="KW-1185">Reference proteome</keyword>
<dbReference type="Proteomes" id="UP001497680">
    <property type="component" value="Unassembled WGS sequence"/>
</dbReference>
<gene>
    <name evidence="1" type="ORF">F4821DRAFT_257053</name>
</gene>
<evidence type="ECO:0000313" key="1">
    <source>
        <dbReference type="EMBL" id="KAI6089254.1"/>
    </source>
</evidence>
<evidence type="ECO:0000313" key="2">
    <source>
        <dbReference type="Proteomes" id="UP001497680"/>
    </source>
</evidence>
<reference evidence="1 2" key="1">
    <citation type="journal article" date="2022" name="New Phytol.">
        <title>Ecological generalism drives hyperdiversity of secondary metabolite gene clusters in xylarialean endophytes.</title>
        <authorList>
            <person name="Franco M.E.E."/>
            <person name="Wisecaver J.H."/>
            <person name="Arnold A.E."/>
            <person name="Ju Y.M."/>
            <person name="Slot J.C."/>
            <person name="Ahrendt S."/>
            <person name="Moore L.P."/>
            <person name="Eastman K.E."/>
            <person name="Scott K."/>
            <person name="Konkel Z."/>
            <person name="Mondo S.J."/>
            <person name="Kuo A."/>
            <person name="Hayes R.D."/>
            <person name="Haridas S."/>
            <person name="Andreopoulos B."/>
            <person name="Riley R."/>
            <person name="LaButti K."/>
            <person name="Pangilinan J."/>
            <person name="Lipzen A."/>
            <person name="Amirebrahimi M."/>
            <person name="Yan J."/>
            <person name="Adam C."/>
            <person name="Keymanesh K."/>
            <person name="Ng V."/>
            <person name="Louie K."/>
            <person name="Northen T."/>
            <person name="Drula E."/>
            <person name="Henrissat B."/>
            <person name="Hsieh H.M."/>
            <person name="Youens-Clark K."/>
            <person name="Lutzoni F."/>
            <person name="Miadlikowska J."/>
            <person name="Eastwood D.C."/>
            <person name="Hamelin R.C."/>
            <person name="Grigoriev I.V."/>
            <person name="U'Ren J.M."/>
        </authorList>
    </citation>
    <scope>NUCLEOTIDE SEQUENCE [LARGE SCALE GENOMIC DNA]</scope>
    <source>
        <strain evidence="1 2">ER1909</strain>
    </source>
</reference>
<proteinExistence type="predicted"/>
<organism evidence="1 2">
    <name type="scientific">Hypoxylon rubiginosum</name>
    <dbReference type="NCBI Taxonomy" id="110542"/>
    <lineage>
        <taxon>Eukaryota</taxon>
        <taxon>Fungi</taxon>
        <taxon>Dikarya</taxon>
        <taxon>Ascomycota</taxon>
        <taxon>Pezizomycotina</taxon>
        <taxon>Sordariomycetes</taxon>
        <taxon>Xylariomycetidae</taxon>
        <taxon>Xylariales</taxon>
        <taxon>Hypoxylaceae</taxon>
        <taxon>Hypoxylon</taxon>
    </lineage>
</organism>
<name>A0ACC0D928_9PEZI</name>
<accession>A0ACC0D928</accession>
<sequence length="62" mass="7051">MSVPQSVASRYIKEEKLLRLLQRLFPGTDEADFNIRLADDRWSFTAPSLVAASDIDTITEDH</sequence>
<dbReference type="EMBL" id="MU394296">
    <property type="protein sequence ID" value="KAI6089254.1"/>
    <property type="molecule type" value="Genomic_DNA"/>
</dbReference>
<protein>
    <submittedName>
        <fullName evidence="1">Uncharacterized protein</fullName>
    </submittedName>
</protein>
<comment type="caution">
    <text evidence="1">The sequence shown here is derived from an EMBL/GenBank/DDBJ whole genome shotgun (WGS) entry which is preliminary data.</text>
</comment>